<evidence type="ECO:0000313" key="2">
    <source>
        <dbReference type="Proteomes" id="UP000519897"/>
    </source>
</evidence>
<name>A0A7W6PTG8_9HYPH</name>
<sequence length="92" mass="10318">MMSIPDVEDLRACRNDRDRAEWLLSAPLAFILSEIMPIRRALMSAGFQGGLQYLEAEIQFLNRPRNPDANYDPVMIRAARGDLRRIAAGAAS</sequence>
<evidence type="ECO:0000313" key="1">
    <source>
        <dbReference type="EMBL" id="MBB4146039.1"/>
    </source>
</evidence>
<accession>A0A7W6PTG8</accession>
<comment type="caution">
    <text evidence="1">The sequence shown here is derived from an EMBL/GenBank/DDBJ whole genome shotgun (WGS) entry which is preliminary data.</text>
</comment>
<dbReference type="AlphaFoldDB" id="A0A7W6PTG8"/>
<dbReference type="EMBL" id="JACIEC010000016">
    <property type="protein sequence ID" value="MBB4146039.1"/>
    <property type="molecule type" value="Genomic_DNA"/>
</dbReference>
<dbReference type="Proteomes" id="UP000519897">
    <property type="component" value="Unassembled WGS sequence"/>
</dbReference>
<proteinExistence type="predicted"/>
<organism evidence="1 2">
    <name type="scientific">Rhizobium rhizoryzae</name>
    <dbReference type="NCBI Taxonomy" id="451876"/>
    <lineage>
        <taxon>Bacteria</taxon>
        <taxon>Pseudomonadati</taxon>
        <taxon>Pseudomonadota</taxon>
        <taxon>Alphaproteobacteria</taxon>
        <taxon>Hyphomicrobiales</taxon>
        <taxon>Rhizobiaceae</taxon>
        <taxon>Rhizobium/Agrobacterium group</taxon>
        <taxon>Rhizobium</taxon>
    </lineage>
</organism>
<gene>
    <name evidence="1" type="ORF">GGQ72_004608</name>
</gene>
<dbReference type="RefSeq" id="WP_165137713.1">
    <property type="nucleotide sequence ID" value="NZ_CP049252.1"/>
</dbReference>
<keyword evidence="2" id="KW-1185">Reference proteome</keyword>
<protein>
    <submittedName>
        <fullName evidence="1">Uncharacterized protein</fullName>
    </submittedName>
</protein>
<reference evidence="1 2" key="1">
    <citation type="submission" date="2020-08" db="EMBL/GenBank/DDBJ databases">
        <title>Genomic Encyclopedia of Type Strains, Phase IV (KMG-IV): sequencing the most valuable type-strain genomes for metagenomic binning, comparative biology and taxonomic classification.</title>
        <authorList>
            <person name="Goeker M."/>
        </authorList>
    </citation>
    <scope>NUCLEOTIDE SEQUENCE [LARGE SCALE GENOMIC DNA]</scope>
    <source>
        <strain evidence="1 2">DSM 29514</strain>
    </source>
</reference>